<evidence type="ECO:0000313" key="3">
    <source>
        <dbReference type="Proteomes" id="UP000246104"/>
    </source>
</evidence>
<dbReference type="AlphaFoldDB" id="A0A317JN02"/>
<protein>
    <recommendedName>
        <fullName evidence="1">Glycosyl transferase family 1 domain-containing protein</fullName>
    </recommendedName>
</protein>
<evidence type="ECO:0000259" key="1">
    <source>
        <dbReference type="Pfam" id="PF00534"/>
    </source>
</evidence>
<dbReference type="InterPro" id="IPR001296">
    <property type="entry name" value="Glyco_trans_1"/>
</dbReference>
<name>A0A317JN02_9BACT</name>
<dbReference type="Pfam" id="PF00534">
    <property type="entry name" value="Glycos_transf_1"/>
    <property type="match status" value="1"/>
</dbReference>
<dbReference type="Gene3D" id="3.40.50.2000">
    <property type="entry name" value="Glycogen Phosphorylase B"/>
    <property type="match status" value="1"/>
</dbReference>
<proteinExistence type="predicted"/>
<evidence type="ECO:0000313" key="2">
    <source>
        <dbReference type="EMBL" id="PWU22927.1"/>
    </source>
</evidence>
<dbReference type="EMBL" id="PSRQ01000052">
    <property type="protein sequence ID" value="PWU22927.1"/>
    <property type="molecule type" value="Genomic_DNA"/>
</dbReference>
<feature type="domain" description="Glycosyl transferase family 1" evidence="1">
    <location>
        <begin position="184"/>
        <end position="283"/>
    </location>
</feature>
<dbReference type="GO" id="GO:0016757">
    <property type="term" value="F:glycosyltransferase activity"/>
    <property type="evidence" value="ECO:0007669"/>
    <property type="project" value="InterPro"/>
</dbReference>
<sequence length="394" mass="45126">MIYIYLPYVPIAPIGGVQTLFDYAERLNELAQTTVATIVSPARYIRSILPRPYPLVSVLHTSPKLTSTDILLFPEVLLANINNYPKENKKYLVVLNWKYLDIAMRNRSALPDITGIITNCHFTANQINKNYPSVPTIAIPHTIDPLFKEHIPYKKRPSDSILLMNRKNTHHIPGILEFLEQSHHQVTLINNVPPQQLVKQYNNHRIFINLGYPEGFCRPAAEAMASGCVVVGFTGGGGSDFMKHRKNCFIAPDGDEKELIRLLHFVLNEASIEELTDITTQAKDIIRTGYTDETQAWALYKLFSSQIPVTYTKQSIHALYAHTKKKHKKSGHKPLYTRMGKNALELQLYYERQKYKELTSSKFFVLWQKYCSARSGLTKTLASWKERSLEFLKT</sequence>
<reference evidence="2 3" key="1">
    <citation type="submission" date="2018-02" db="EMBL/GenBank/DDBJ databases">
        <title>Genomic Reconstructions from Amazon Rainforest and Pasture Soil Reveal Novel Insights into the Physiology of Candidate Phyla in Tropical Sites.</title>
        <authorList>
            <person name="Kroeger M.E."/>
            <person name="Delmont T."/>
            <person name="Eren A.M."/>
            <person name="Guo J."/>
            <person name="Meyer K.M."/>
            <person name="Khan K."/>
            <person name="Rodrigues J.L.M."/>
            <person name="Bohannan B.J.M."/>
            <person name="Tringe S."/>
            <person name="Borges C.D."/>
            <person name="Tiedje J."/>
            <person name="Tsai S.M."/>
            <person name="Nusslein K."/>
        </authorList>
    </citation>
    <scope>NUCLEOTIDE SEQUENCE [LARGE SCALE GENOMIC DNA]</scope>
    <source>
        <strain evidence="2">Amazon FNV 2010 28 9</strain>
    </source>
</reference>
<accession>A0A317JN02</accession>
<gene>
    <name evidence="2" type="ORF">C5B42_04655</name>
</gene>
<comment type="caution">
    <text evidence="2">The sequence shown here is derived from an EMBL/GenBank/DDBJ whole genome shotgun (WGS) entry which is preliminary data.</text>
</comment>
<organism evidence="2 3">
    <name type="scientific">Candidatus Cerribacteria bacterium 'Amazon FNV 2010 28 9'</name>
    <dbReference type="NCBI Taxonomy" id="2081795"/>
    <lineage>
        <taxon>Bacteria</taxon>
        <taxon>Candidatus Cerribacteria</taxon>
    </lineage>
</organism>
<dbReference type="Proteomes" id="UP000246104">
    <property type="component" value="Unassembled WGS sequence"/>
</dbReference>
<dbReference type="SUPFAM" id="SSF53756">
    <property type="entry name" value="UDP-Glycosyltransferase/glycogen phosphorylase"/>
    <property type="match status" value="1"/>
</dbReference>